<dbReference type="InterPro" id="IPR001789">
    <property type="entry name" value="Sig_transdc_resp-reg_receiver"/>
</dbReference>
<sequence length="1422" mass="161815">MKEKGPYIIIYKLAIVLLVFIFGNNSCFAQENIFFDHLTTEDGLSQSDINSIYQDDQGFMWFATHDGLNKYDGYEFTVYNPDPNDSESINSNLIFDIVGDKNKNLWIGTTGSGLNLFDRSSEKFRAFKHKKDDPKSLINNHISTLYKDHNELLWIGTNRGVDMLDLKKPLDSAVFEHIPFNQESLLPNFDGRRIYKIFENSKNQLLVGGIGGIFKLSRDRNGNLYFKSINTELGLENTTVLSIAEDRDNRLIIGTIDAMYMHKKGVVDTKMSKVFDGLFNNFILDQNHNIWCGTNNGLLLFDNSAQNELPTFEQRFTYNPLQPNSIKKNIIKSLAVDKTGIVWVGTNGGGVSKFDPDRKQFAHIRKTLDPNSLSYDKIRSIFEDSNGNIWIGTEGGGLNLLDNENTLGYSRFKTFNATLKPFAITETNVGNKKSLLIGVENTPGLYHLDISNPANIKNENILPFEEVGNSVFALLTDSNQNVWVGTYGGGVQRWVPNQNGEGYVKNQFVYSEGNTQSIPSNIIRSIFEDSEGNIWFGTANGLCRLSPDQVLSPNPQFEVFQNDPQNKNSLSHNYILALYESTMGDFWIGTFGGGINKFVSVSQDGKPSFISYTESQGLPNNVIKGILEDENQNLWLSTNQGLTRFDSKAGEFKNFDVNDGLQSNEFQELAALKRRNGEMLFGGVNGFNAFYPNQIIENPHPAETVITDFSIFNTSVKVGGEVNNRIILEKPLYETEEIQLKHWENSFSFEFASLHFAAPQKNNFAYMLEGFDEDWINTSSSKRFATYTNLEPGEYILKVKASNNDGLWDKTPSSIKLTIVPPFWQTTWAYLLYGILGILALFAYRKFTIIKTTEKHSLQLEHLEKEKFEDMQQMKLEFFTNISHEFRTPLTLIKGPLEYLKKKGHKLSPEKANEQYSLMQKNTDYLMRLVNQLLDFRKMGQGKLHLVVRNTNIVSFIKEIGEPFQFTAHKRGIDFNVTSSVKNLTSWFDHEALEKVMNNLLSNAFKFTSEFGKITIEISEGANEDLKELLPLEKNPSSYVFIQVKDSGTGIPKENVSHIFERFYVEKEKSKKNLNGAGIGLSFVKNLVELHQGKITVVSEPNVETNFTIALPIQKEAYENIEEITIKEESESDFKMRSSEAESFAVSLNDEILDTELSNNRSKSPVLLVVDDNPDIRSFIKNMLEDQYTIYEAENGKEGLEKAISIVPNIILTDVVMPVMDGLELCEKIKTKTATSHIPVIMITAKSSQESEVEGLQNGADDYIRKPFDIELLQLKLNNIVKQREDLRRRFNREITLQPKEVTVTSTDELFLQNAIEIVEKHMTNTDFNVEMMVKEMGHSRSNLYLKFKEITGLSSSEFIRNIRLKRAVQLFDQSDLSVKEIMYMTGFNTASYFSKCFKKQFGVIPSEYVAKRKAERKPIKI</sequence>
<protein>
    <recommendedName>
        <fullName evidence="2">histidine kinase</fullName>
        <ecNumber evidence="2">2.7.13.3</ecNumber>
    </recommendedName>
</protein>
<dbReference type="Gene3D" id="2.130.10.10">
    <property type="entry name" value="YVTN repeat-like/Quinoprotein amine dehydrogenase"/>
    <property type="match status" value="2"/>
</dbReference>
<evidence type="ECO:0000256" key="4">
    <source>
        <dbReference type="ARBA" id="ARBA00022679"/>
    </source>
</evidence>
<dbReference type="SMART" id="SM00448">
    <property type="entry name" value="REC"/>
    <property type="match status" value="1"/>
</dbReference>
<dbReference type="Gene3D" id="1.10.10.60">
    <property type="entry name" value="Homeodomain-like"/>
    <property type="match status" value="1"/>
</dbReference>
<dbReference type="PROSITE" id="PS01124">
    <property type="entry name" value="HTH_ARAC_FAMILY_2"/>
    <property type="match status" value="1"/>
</dbReference>
<dbReference type="InterPro" id="IPR036097">
    <property type="entry name" value="HisK_dim/P_sf"/>
</dbReference>
<dbReference type="Pfam" id="PF00512">
    <property type="entry name" value="HisKA"/>
    <property type="match status" value="1"/>
</dbReference>
<dbReference type="Proteomes" id="UP000310314">
    <property type="component" value="Unassembled WGS sequence"/>
</dbReference>
<dbReference type="FunFam" id="2.60.40.10:FF:000791">
    <property type="entry name" value="Two-component system sensor histidine kinase/response regulator"/>
    <property type="match status" value="1"/>
</dbReference>
<reference evidence="15 16" key="1">
    <citation type="submission" date="2019-05" db="EMBL/GenBank/DDBJ databases">
        <authorList>
            <person name="Zhang J.-Y."/>
            <person name="Feg X."/>
            <person name="Du Z.-J."/>
        </authorList>
    </citation>
    <scope>NUCLEOTIDE SEQUENCE [LARGE SCALE GENOMIC DNA]</scope>
    <source>
        <strain evidence="15 16">RZ26</strain>
    </source>
</reference>
<evidence type="ECO:0000259" key="14">
    <source>
        <dbReference type="PROSITE" id="PS50110"/>
    </source>
</evidence>
<evidence type="ECO:0000259" key="12">
    <source>
        <dbReference type="PROSITE" id="PS01124"/>
    </source>
</evidence>
<dbReference type="GO" id="GO:0000155">
    <property type="term" value="F:phosphorelay sensor kinase activity"/>
    <property type="evidence" value="ECO:0007669"/>
    <property type="project" value="InterPro"/>
</dbReference>
<dbReference type="InterPro" id="IPR013783">
    <property type="entry name" value="Ig-like_fold"/>
</dbReference>
<evidence type="ECO:0000256" key="5">
    <source>
        <dbReference type="ARBA" id="ARBA00022741"/>
    </source>
</evidence>
<evidence type="ECO:0000256" key="9">
    <source>
        <dbReference type="ARBA" id="ARBA00023015"/>
    </source>
</evidence>
<evidence type="ECO:0000256" key="7">
    <source>
        <dbReference type="ARBA" id="ARBA00022840"/>
    </source>
</evidence>
<dbReference type="OrthoDB" id="358279at2"/>
<dbReference type="PRINTS" id="PR00344">
    <property type="entry name" value="BCTRLSENSOR"/>
</dbReference>
<dbReference type="InterPro" id="IPR018060">
    <property type="entry name" value="HTH_AraC"/>
</dbReference>
<feature type="domain" description="Response regulatory" evidence="14">
    <location>
        <begin position="1166"/>
        <end position="1281"/>
    </location>
</feature>
<evidence type="ECO:0000313" key="16">
    <source>
        <dbReference type="Proteomes" id="UP000310314"/>
    </source>
</evidence>
<dbReference type="SMART" id="SM00342">
    <property type="entry name" value="HTH_ARAC"/>
    <property type="match status" value="1"/>
</dbReference>
<dbReference type="SUPFAM" id="SSF55874">
    <property type="entry name" value="ATPase domain of HSP90 chaperone/DNA topoisomerase II/histidine kinase"/>
    <property type="match status" value="1"/>
</dbReference>
<keyword evidence="9" id="KW-0805">Transcription regulation</keyword>
<dbReference type="Pfam" id="PF07494">
    <property type="entry name" value="Reg_prop"/>
    <property type="match status" value="7"/>
</dbReference>
<evidence type="ECO:0000256" key="6">
    <source>
        <dbReference type="ARBA" id="ARBA00022777"/>
    </source>
</evidence>
<feature type="domain" description="Histidine kinase" evidence="13">
    <location>
        <begin position="881"/>
        <end position="1115"/>
    </location>
</feature>
<dbReference type="PANTHER" id="PTHR43547:SF2">
    <property type="entry name" value="HYBRID SIGNAL TRANSDUCTION HISTIDINE KINASE C"/>
    <property type="match status" value="1"/>
</dbReference>
<evidence type="ECO:0000313" key="15">
    <source>
        <dbReference type="EMBL" id="TMM56774.1"/>
    </source>
</evidence>
<keyword evidence="16" id="KW-1185">Reference proteome</keyword>
<keyword evidence="10" id="KW-0804">Transcription</keyword>
<dbReference type="InterPro" id="IPR011006">
    <property type="entry name" value="CheY-like_superfamily"/>
</dbReference>
<evidence type="ECO:0000256" key="3">
    <source>
        <dbReference type="ARBA" id="ARBA00022553"/>
    </source>
</evidence>
<dbReference type="PROSITE" id="PS50110">
    <property type="entry name" value="RESPONSE_REGULATORY"/>
    <property type="match status" value="1"/>
</dbReference>
<keyword evidence="8" id="KW-0902">Two-component regulatory system</keyword>
<dbReference type="InterPro" id="IPR003594">
    <property type="entry name" value="HATPase_dom"/>
</dbReference>
<keyword evidence="4" id="KW-0808">Transferase</keyword>
<dbReference type="SUPFAM" id="SSF63829">
    <property type="entry name" value="Calcium-dependent phosphotriesterase"/>
    <property type="match status" value="2"/>
</dbReference>
<dbReference type="InterPro" id="IPR011123">
    <property type="entry name" value="Y_Y_Y"/>
</dbReference>
<dbReference type="Pfam" id="PF07495">
    <property type="entry name" value="Y_Y_Y"/>
    <property type="match status" value="1"/>
</dbReference>
<dbReference type="EC" id="2.7.13.3" evidence="2"/>
<comment type="catalytic activity">
    <reaction evidence="1">
        <text>ATP + protein L-histidine = ADP + protein N-phospho-L-histidine.</text>
        <dbReference type="EC" id="2.7.13.3"/>
    </reaction>
</comment>
<dbReference type="SUPFAM" id="SSF52172">
    <property type="entry name" value="CheY-like"/>
    <property type="match status" value="1"/>
</dbReference>
<dbReference type="InterPro" id="IPR005467">
    <property type="entry name" value="His_kinase_dom"/>
</dbReference>
<dbReference type="Pfam" id="PF00072">
    <property type="entry name" value="Response_reg"/>
    <property type="match status" value="1"/>
</dbReference>
<feature type="modified residue" description="4-aspartylphosphate" evidence="11">
    <location>
        <position position="1214"/>
    </location>
</feature>
<dbReference type="InterPro" id="IPR004358">
    <property type="entry name" value="Sig_transdc_His_kin-like_C"/>
</dbReference>
<dbReference type="Gene3D" id="1.10.287.130">
    <property type="match status" value="1"/>
</dbReference>
<dbReference type="GO" id="GO:0003700">
    <property type="term" value="F:DNA-binding transcription factor activity"/>
    <property type="evidence" value="ECO:0007669"/>
    <property type="project" value="InterPro"/>
</dbReference>
<dbReference type="PROSITE" id="PS50109">
    <property type="entry name" value="HIS_KIN"/>
    <property type="match status" value="1"/>
</dbReference>
<dbReference type="InterPro" id="IPR015943">
    <property type="entry name" value="WD40/YVTN_repeat-like_dom_sf"/>
</dbReference>
<dbReference type="CDD" id="cd00082">
    <property type="entry name" value="HisKA"/>
    <property type="match status" value="1"/>
</dbReference>
<accession>A0A5S3PQ14</accession>
<dbReference type="CDD" id="cd00075">
    <property type="entry name" value="HATPase"/>
    <property type="match status" value="1"/>
</dbReference>
<dbReference type="SMART" id="SM00388">
    <property type="entry name" value="HisKA"/>
    <property type="match status" value="1"/>
</dbReference>
<dbReference type="Gene3D" id="3.40.50.2300">
    <property type="match status" value="1"/>
</dbReference>
<dbReference type="GO" id="GO:0005524">
    <property type="term" value="F:ATP binding"/>
    <property type="evidence" value="ECO:0007669"/>
    <property type="project" value="UniProtKB-KW"/>
</dbReference>
<dbReference type="InterPro" id="IPR009057">
    <property type="entry name" value="Homeodomain-like_sf"/>
</dbReference>
<proteinExistence type="predicted"/>
<dbReference type="SMART" id="SM00387">
    <property type="entry name" value="HATPase_c"/>
    <property type="match status" value="1"/>
</dbReference>
<dbReference type="FunFam" id="3.30.565.10:FF:000037">
    <property type="entry name" value="Hybrid sensor histidine kinase/response regulator"/>
    <property type="match status" value="1"/>
</dbReference>
<dbReference type="Gene3D" id="2.60.40.10">
    <property type="entry name" value="Immunoglobulins"/>
    <property type="match status" value="1"/>
</dbReference>
<dbReference type="SUPFAM" id="SSF47384">
    <property type="entry name" value="Homodimeric domain of signal transducing histidine kinase"/>
    <property type="match status" value="1"/>
</dbReference>
<dbReference type="Pfam" id="PF02518">
    <property type="entry name" value="HATPase_c"/>
    <property type="match status" value="1"/>
</dbReference>
<dbReference type="InterPro" id="IPR036890">
    <property type="entry name" value="HATPase_C_sf"/>
</dbReference>
<evidence type="ECO:0000256" key="2">
    <source>
        <dbReference type="ARBA" id="ARBA00012438"/>
    </source>
</evidence>
<dbReference type="FunFam" id="1.10.287.130:FF:000045">
    <property type="entry name" value="Two-component system sensor histidine kinase/response regulator"/>
    <property type="match status" value="1"/>
</dbReference>
<gene>
    <name evidence="15" type="ORF">FEE95_09740</name>
</gene>
<dbReference type="Gene3D" id="3.30.565.10">
    <property type="entry name" value="Histidine kinase-like ATPase, C-terminal domain"/>
    <property type="match status" value="1"/>
</dbReference>
<keyword evidence="5" id="KW-0547">Nucleotide-binding</keyword>
<dbReference type="RefSeq" id="WP_138657758.1">
    <property type="nucleotide sequence ID" value="NZ_VATY01000002.1"/>
</dbReference>
<evidence type="ECO:0000259" key="13">
    <source>
        <dbReference type="PROSITE" id="PS50109"/>
    </source>
</evidence>
<feature type="domain" description="HTH araC/xylS-type" evidence="12">
    <location>
        <begin position="1313"/>
        <end position="1412"/>
    </location>
</feature>
<keyword evidence="6" id="KW-0418">Kinase</keyword>
<dbReference type="Pfam" id="PF12833">
    <property type="entry name" value="HTH_18"/>
    <property type="match status" value="1"/>
</dbReference>
<evidence type="ECO:0000256" key="10">
    <source>
        <dbReference type="ARBA" id="ARBA00023163"/>
    </source>
</evidence>
<dbReference type="GO" id="GO:0043565">
    <property type="term" value="F:sequence-specific DNA binding"/>
    <property type="evidence" value="ECO:0007669"/>
    <property type="project" value="InterPro"/>
</dbReference>
<keyword evidence="7" id="KW-0067">ATP-binding</keyword>
<dbReference type="SUPFAM" id="SSF46689">
    <property type="entry name" value="Homeodomain-like"/>
    <property type="match status" value="1"/>
</dbReference>
<evidence type="ECO:0000256" key="11">
    <source>
        <dbReference type="PROSITE-ProRule" id="PRU00169"/>
    </source>
</evidence>
<dbReference type="InterPro" id="IPR011047">
    <property type="entry name" value="Quinoprotein_ADH-like_sf"/>
</dbReference>
<dbReference type="EMBL" id="VATY01000002">
    <property type="protein sequence ID" value="TMM56774.1"/>
    <property type="molecule type" value="Genomic_DNA"/>
</dbReference>
<name>A0A5S3PQ14_9FLAO</name>
<organism evidence="15 16">
    <name type="scientific">Maribacter algarum</name>
    <name type="common">ex Zhang et al. 2020</name>
    <dbReference type="NCBI Taxonomy" id="2578118"/>
    <lineage>
        <taxon>Bacteria</taxon>
        <taxon>Pseudomonadati</taxon>
        <taxon>Bacteroidota</taxon>
        <taxon>Flavobacteriia</taxon>
        <taxon>Flavobacteriales</taxon>
        <taxon>Flavobacteriaceae</taxon>
        <taxon>Maribacter</taxon>
    </lineage>
</organism>
<dbReference type="InterPro" id="IPR003661">
    <property type="entry name" value="HisK_dim/P_dom"/>
</dbReference>
<dbReference type="PANTHER" id="PTHR43547">
    <property type="entry name" value="TWO-COMPONENT HISTIDINE KINASE"/>
    <property type="match status" value="1"/>
</dbReference>
<dbReference type="SUPFAM" id="SSF50998">
    <property type="entry name" value="Quinoprotein alcohol dehydrogenase-like"/>
    <property type="match status" value="1"/>
</dbReference>
<evidence type="ECO:0000256" key="8">
    <source>
        <dbReference type="ARBA" id="ARBA00023012"/>
    </source>
</evidence>
<keyword evidence="3 11" id="KW-0597">Phosphoprotein</keyword>
<comment type="caution">
    <text evidence="15">The sequence shown here is derived from an EMBL/GenBank/DDBJ whole genome shotgun (WGS) entry which is preliminary data.</text>
</comment>
<evidence type="ECO:0000256" key="1">
    <source>
        <dbReference type="ARBA" id="ARBA00000085"/>
    </source>
</evidence>
<dbReference type="InterPro" id="IPR011110">
    <property type="entry name" value="Reg_prop"/>
</dbReference>